<evidence type="ECO:0000313" key="2">
    <source>
        <dbReference type="EMBL" id="KAF4355585.1"/>
    </source>
</evidence>
<dbReference type="AlphaFoldDB" id="A0A7J6EAW0"/>
<dbReference type="PANTHER" id="PTHR31589">
    <property type="entry name" value="PROTEIN, PUTATIVE (DUF239)-RELATED-RELATED"/>
    <property type="match status" value="1"/>
</dbReference>
<sequence length="388" mass="43703">MAIRAIFLITIVCYISYYCNAFGDYTTKLSRLEELEIEKELNLLNKPPIKTIKREDGVIYDCIDFFKQPAFDHPSLKNHTYHYKIKPSSRPNLSEHKDSSKIKLKGLNCPIGTVPIRRTTKEDLIKSKLFTKVYGSLTLEKPGLHHAVLRTISDPKRRYNGGGAVMSIYNPTVAGSQYSSSQMTIKNGPDSIQVGWTVNPTLYGDSKTHAFTFLQAGGNSCFNTQCPGFVIVSTEIPLDYTFDQVSQRGETIYDTQFFIYRDPTNGNWWLEYGKAGTQIGFWPGRIFSALNTDLASYMEWGGEAYSPPGQPNPEMVIFDNAEVFIDAKKLYSVDDWKIRGDHGHVMEEEEAVDQSEFAKCRMCWRRNKHQAGADSYAGTNPGAPSGAD</sequence>
<name>A0A7J6EAW0_CANSA</name>
<protein>
    <recommendedName>
        <fullName evidence="1">Neprosin PEP catalytic domain-containing protein</fullName>
    </recommendedName>
</protein>
<gene>
    <name evidence="2" type="ORF">G4B88_026871</name>
</gene>
<organism evidence="2 3">
    <name type="scientific">Cannabis sativa</name>
    <name type="common">Hemp</name>
    <name type="synonym">Marijuana</name>
    <dbReference type="NCBI Taxonomy" id="3483"/>
    <lineage>
        <taxon>Eukaryota</taxon>
        <taxon>Viridiplantae</taxon>
        <taxon>Streptophyta</taxon>
        <taxon>Embryophyta</taxon>
        <taxon>Tracheophyta</taxon>
        <taxon>Spermatophyta</taxon>
        <taxon>Magnoliopsida</taxon>
        <taxon>eudicotyledons</taxon>
        <taxon>Gunneridae</taxon>
        <taxon>Pentapetalae</taxon>
        <taxon>rosids</taxon>
        <taxon>fabids</taxon>
        <taxon>Rosales</taxon>
        <taxon>Cannabaceae</taxon>
        <taxon>Cannabis</taxon>
    </lineage>
</organism>
<dbReference type="Pfam" id="PF14365">
    <property type="entry name" value="Neprosin_AP"/>
    <property type="match status" value="1"/>
</dbReference>
<accession>A0A7J6EAW0</accession>
<feature type="domain" description="Neprosin PEP catalytic" evidence="1">
    <location>
        <begin position="139"/>
        <end position="388"/>
    </location>
</feature>
<dbReference type="Proteomes" id="UP000583929">
    <property type="component" value="Unassembled WGS sequence"/>
</dbReference>
<dbReference type="PANTHER" id="PTHR31589:SF223">
    <property type="entry name" value="PROTEIN, PUTATIVE (DUF239)-RELATED"/>
    <property type="match status" value="1"/>
</dbReference>
<dbReference type="EMBL" id="JAATIQ010000448">
    <property type="protein sequence ID" value="KAF4355585.1"/>
    <property type="molecule type" value="Genomic_DNA"/>
</dbReference>
<keyword evidence="3" id="KW-1185">Reference proteome</keyword>
<dbReference type="Pfam" id="PF03080">
    <property type="entry name" value="Neprosin"/>
    <property type="match status" value="1"/>
</dbReference>
<evidence type="ECO:0000259" key="1">
    <source>
        <dbReference type="PROSITE" id="PS52045"/>
    </source>
</evidence>
<proteinExistence type="predicted"/>
<reference evidence="2 3" key="1">
    <citation type="journal article" date="2020" name="bioRxiv">
        <title>Sequence and annotation of 42 cannabis genomes reveals extensive copy number variation in cannabinoid synthesis and pathogen resistance genes.</title>
        <authorList>
            <person name="Mckernan K.J."/>
            <person name="Helbert Y."/>
            <person name="Kane L.T."/>
            <person name="Ebling H."/>
            <person name="Zhang L."/>
            <person name="Liu B."/>
            <person name="Eaton Z."/>
            <person name="Mclaughlin S."/>
            <person name="Kingan S."/>
            <person name="Baybayan P."/>
            <person name="Concepcion G."/>
            <person name="Jordan M."/>
            <person name="Riva A."/>
            <person name="Barbazuk W."/>
            <person name="Harkins T."/>
        </authorList>
    </citation>
    <scope>NUCLEOTIDE SEQUENCE [LARGE SCALE GENOMIC DNA]</scope>
    <source>
        <strain evidence="3">cv. Jamaican Lion 4</strain>
        <tissue evidence="2">Leaf</tissue>
    </source>
</reference>
<dbReference type="InterPro" id="IPR025521">
    <property type="entry name" value="Neprosin_propep"/>
</dbReference>
<dbReference type="Gene3D" id="3.90.1320.10">
    <property type="entry name" value="Outer-capsid protein sigma 3, large lobe"/>
    <property type="match status" value="1"/>
</dbReference>
<dbReference type="PROSITE" id="PS52045">
    <property type="entry name" value="NEPROSIN_PEP_CD"/>
    <property type="match status" value="1"/>
</dbReference>
<dbReference type="InterPro" id="IPR053168">
    <property type="entry name" value="Glutamic_endopeptidase"/>
</dbReference>
<evidence type="ECO:0000313" key="3">
    <source>
        <dbReference type="Proteomes" id="UP000583929"/>
    </source>
</evidence>
<dbReference type="InterPro" id="IPR004314">
    <property type="entry name" value="Neprosin"/>
</dbReference>
<comment type="caution">
    <text evidence="2">The sequence shown here is derived from an EMBL/GenBank/DDBJ whole genome shotgun (WGS) entry which is preliminary data.</text>
</comment>